<dbReference type="AlphaFoldDB" id="A0A220UFY9"/>
<dbReference type="Pfam" id="PF12770">
    <property type="entry name" value="CHAT"/>
    <property type="match status" value="1"/>
</dbReference>
<feature type="domain" description="CHAT" evidence="1">
    <location>
        <begin position="618"/>
        <end position="833"/>
    </location>
</feature>
<protein>
    <recommendedName>
        <fullName evidence="1">CHAT domain-containing protein</fullName>
    </recommendedName>
</protein>
<reference evidence="3" key="1">
    <citation type="submission" date="2017-07" db="EMBL/GenBank/DDBJ databases">
        <title>Brachybacterium sp. VR2415.</title>
        <authorList>
            <person name="Tak E.J."/>
            <person name="Bae J.-W."/>
        </authorList>
    </citation>
    <scope>NUCLEOTIDE SEQUENCE [LARGE SCALE GENOMIC DNA]</scope>
    <source>
        <strain evidence="3">VR2415</strain>
    </source>
</reference>
<dbReference type="Gene3D" id="1.25.40.10">
    <property type="entry name" value="Tetratricopeptide repeat domain"/>
    <property type="match status" value="1"/>
</dbReference>
<dbReference type="EMBL" id="CP022316">
    <property type="protein sequence ID" value="ASK66871.1"/>
    <property type="molecule type" value="Genomic_DNA"/>
</dbReference>
<evidence type="ECO:0000313" key="2">
    <source>
        <dbReference type="EMBL" id="ASK66871.1"/>
    </source>
</evidence>
<gene>
    <name evidence="2" type="ORF">CFK39_14835</name>
</gene>
<keyword evidence="3" id="KW-1185">Reference proteome</keyword>
<dbReference type="InterPro" id="IPR024983">
    <property type="entry name" value="CHAT_dom"/>
</dbReference>
<dbReference type="SUPFAM" id="SSF48452">
    <property type="entry name" value="TPR-like"/>
    <property type="match status" value="1"/>
</dbReference>
<organism evidence="2 3">
    <name type="scientific">Brachybacterium avium</name>
    <dbReference type="NCBI Taxonomy" id="2017485"/>
    <lineage>
        <taxon>Bacteria</taxon>
        <taxon>Bacillati</taxon>
        <taxon>Actinomycetota</taxon>
        <taxon>Actinomycetes</taxon>
        <taxon>Micrococcales</taxon>
        <taxon>Dermabacteraceae</taxon>
        <taxon>Brachybacterium</taxon>
    </lineage>
</organism>
<accession>A0A220UFY9</accession>
<proteinExistence type="predicted"/>
<name>A0A220UFY9_9MICO</name>
<dbReference type="KEGG" id="brv:CFK39_14835"/>
<dbReference type="Proteomes" id="UP000198398">
    <property type="component" value="Chromosome"/>
</dbReference>
<evidence type="ECO:0000313" key="3">
    <source>
        <dbReference type="Proteomes" id="UP000198398"/>
    </source>
</evidence>
<evidence type="ECO:0000259" key="1">
    <source>
        <dbReference type="Pfam" id="PF12770"/>
    </source>
</evidence>
<sequence length="865" mass="92793">MPDRPGERGIMPAISPAAEPCELLALVDEAVAANAAGRPTRAEELLDQVLTRIGPGLVPQELLTAAGRARVTLALTRFETGRRQEAFQLLDDAEALVSGVSGSAVGTVRVLAAIQRAGLEARLGHWDAALTTMQALGDVSETAGPRAAVALAVNSGLARQFLGDMDGSAADLEHGEHLARQHGIDDLAAVSLHDRGRLEFMRGHLGRALVLMDRASEMTGVRPSQSNLDRARVLLESGLLDAAGALLETGRRAAAQERLMHDLGEFTLEFARLALLQEEYPLARARAHEAAELFTEQQEPAWTTRAELLALEAEIAEGTVSPGLARRADALADGPAAAGDILSTSRLLAAEVGAKLGALDHAQARLDTIPDDQLSLPDRLQRHLVLATISAGTGDTSSVRRSLRAGAVALGSEQGRRSGLDARTAMALHGRRLQQLDVDLAMRTGPPEEIFDACERWRALSHRQPSLTPFEDPVLTTQLTALRQARMALQEELGEPADLRRRIALAEQQIQRRDWSGATDQDARAPLPPAIELTELRRRLTAHGGTGLVSYFVHRDRLRAVTVESTGERLRDLGPVSETTRLVRSLADALRDLGRASDPRLAEVIRRAADRAISALDVLLAPALPATARTVVLPSRLLASLPWRALPHLHHRVVTVSPSATFWANSPRPVPPRPGPRIAALAGPGLHRAVEEVESVSRAWPREQSTVERKATATTMKDALERCTVVHIAAHGTHHEQNPLFSSILLDDGPLVAHEFGQRSIGAEHIVLSMCDVGRAVVRPGDEPLGLTAALLASGVDSVVAAVAPVRDATAAPAMAAYHQQIAAGRDAAAALAAIAEDHPESRRFCVYGRDWRLPQDQHSVRAMT</sequence>
<dbReference type="InterPro" id="IPR011990">
    <property type="entry name" value="TPR-like_helical_dom_sf"/>
</dbReference>